<dbReference type="Gene3D" id="3.90.1150.10">
    <property type="entry name" value="Aspartate Aminotransferase, domain 1"/>
    <property type="match status" value="1"/>
</dbReference>
<evidence type="ECO:0000256" key="2">
    <source>
        <dbReference type="ARBA" id="ARBA00003120"/>
    </source>
</evidence>
<dbReference type="GO" id="GO:0051536">
    <property type="term" value="F:iron-sulfur cluster binding"/>
    <property type="evidence" value="ECO:0007669"/>
    <property type="project" value="UniProtKB-KW"/>
</dbReference>
<dbReference type="GO" id="GO:0046872">
    <property type="term" value="F:metal ion binding"/>
    <property type="evidence" value="ECO:0007669"/>
    <property type="project" value="UniProtKB-KW"/>
</dbReference>
<comment type="cofactor">
    <cofactor evidence="1">
        <name>pyridoxal 5'-phosphate</name>
        <dbReference type="ChEBI" id="CHEBI:597326"/>
    </cofactor>
</comment>
<dbReference type="Pfam" id="PF00266">
    <property type="entry name" value="Aminotran_5"/>
    <property type="match status" value="1"/>
</dbReference>
<evidence type="ECO:0000256" key="9">
    <source>
        <dbReference type="ARBA" id="ARBA00023014"/>
    </source>
</evidence>
<comment type="similarity">
    <text evidence="3">Belongs to the class-V pyridoxal-phosphate-dependent aminotransferase family. NifS/IscS subfamily.</text>
</comment>
<dbReference type="InterPro" id="IPR015422">
    <property type="entry name" value="PyrdxlP-dep_Trfase_small"/>
</dbReference>
<dbReference type="EMBL" id="BMZE01000001">
    <property type="protein sequence ID" value="GHA10809.1"/>
    <property type="molecule type" value="Genomic_DNA"/>
</dbReference>
<reference evidence="12" key="1">
    <citation type="journal article" date="2014" name="Int. J. Syst. Evol. Microbiol.">
        <title>Complete genome sequence of Corynebacterium casei LMG S-19264T (=DSM 44701T), isolated from a smear-ripened cheese.</title>
        <authorList>
            <consortium name="US DOE Joint Genome Institute (JGI-PGF)"/>
            <person name="Walter F."/>
            <person name="Albersmeier A."/>
            <person name="Kalinowski J."/>
            <person name="Ruckert C."/>
        </authorList>
    </citation>
    <scope>NUCLEOTIDE SEQUENCE</scope>
    <source>
        <strain evidence="12">KCTC 32437</strain>
    </source>
</reference>
<evidence type="ECO:0000313" key="12">
    <source>
        <dbReference type="EMBL" id="GHA10809.1"/>
    </source>
</evidence>
<comment type="function">
    <text evidence="2">Catalyzes the removal of elemental sulfur atoms from cysteine to produce alanine. Seems to participate in the biosynthesis of the nitrogenase metalloclusters by providing the inorganic sulfur required for the Fe-S core formation.</text>
</comment>
<accession>A0A918RTV1</accession>
<dbReference type="GO" id="GO:0008483">
    <property type="term" value="F:transaminase activity"/>
    <property type="evidence" value="ECO:0007669"/>
    <property type="project" value="UniProtKB-KW"/>
</dbReference>
<keyword evidence="6" id="KW-0479">Metal-binding</keyword>
<keyword evidence="13" id="KW-1185">Reference proteome</keyword>
<dbReference type="SUPFAM" id="SSF53383">
    <property type="entry name" value="PLP-dependent transferases"/>
    <property type="match status" value="1"/>
</dbReference>
<evidence type="ECO:0000256" key="1">
    <source>
        <dbReference type="ARBA" id="ARBA00001933"/>
    </source>
</evidence>
<dbReference type="GO" id="GO:0031071">
    <property type="term" value="F:cysteine desulfurase activity"/>
    <property type="evidence" value="ECO:0007669"/>
    <property type="project" value="UniProtKB-EC"/>
</dbReference>
<keyword evidence="8" id="KW-0408">Iron</keyword>
<dbReference type="InterPro" id="IPR015424">
    <property type="entry name" value="PyrdxlP-dep_Trfase"/>
</dbReference>
<dbReference type="Proteomes" id="UP000646579">
    <property type="component" value="Unassembled WGS sequence"/>
</dbReference>
<evidence type="ECO:0000256" key="5">
    <source>
        <dbReference type="ARBA" id="ARBA00022679"/>
    </source>
</evidence>
<protein>
    <recommendedName>
        <fullName evidence="4">Cysteine desulfurase</fullName>
    </recommendedName>
</protein>
<name>A0A918RTV1_9HYPH</name>
<evidence type="ECO:0000256" key="8">
    <source>
        <dbReference type="ARBA" id="ARBA00023004"/>
    </source>
</evidence>
<keyword evidence="7" id="KW-0663">Pyridoxal phosphate</keyword>
<evidence type="ECO:0000256" key="7">
    <source>
        <dbReference type="ARBA" id="ARBA00022898"/>
    </source>
</evidence>
<organism evidence="12 13">
    <name type="scientific">Devosia pacifica</name>
    <dbReference type="NCBI Taxonomy" id="1335967"/>
    <lineage>
        <taxon>Bacteria</taxon>
        <taxon>Pseudomonadati</taxon>
        <taxon>Pseudomonadota</taxon>
        <taxon>Alphaproteobacteria</taxon>
        <taxon>Hyphomicrobiales</taxon>
        <taxon>Devosiaceae</taxon>
        <taxon>Devosia</taxon>
    </lineage>
</organism>
<sequence length="406" mass="41463">MRVCGIARQGAAKRRIGIVQTLDAGRMTQAAIYLDHNAAAPLLPEAREAMLAALELTGNPSSIHAHGRSLRHLIETARSRVAGVCGAVPAQVVFTASATEAITQAVCGSIKAFGVERLILSAGEHAATTKAAASTGVPLETIALDGEGRIELAALRQALALADEDGVTALVCVHSANNETGVVQPIGGINSLVGPTRHFLFVDAVQALGKQALDFAASAPDMMAVSGHKIGGIAGAAALLLKSHADTVRLIPGGGQEQGRRGGTEAVPAIAAFGAAAEAIEARFDLLRVSMLTKKLEAGIERLAPDTVIFGRGAERIGNTVAFAVPGVKNTVALMALDLAGVSISSGSACSSGKVGRSHVLDAMGVAPELSEGALRVSLGWSTTDDDIEGFLAAFSTVLSRRRKAA</sequence>
<evidence type="ECO:0000256" key="4">
    <source>
        <dbReference type="ARBA" id="ARBA00013558"/>
    </source>
</evidence>
<dbReference type="PANTHER" id="PTHR11601">
    <property type="entry name" value="CYSTEINE DESULFURYLASE FAMILY MEMBER"/>
    <property type="match status" value="1"/>
</dbReference>
<keyword evidence="12" id="KW-0032">Aminotransferase</keyword>
<evidence type="ECO:0000313" key="13">
    <source>
        <dbReference type="Proteomes" id="UP000646579"/>
    </source>
</evidence>
<dbReference type="PIRSF" id="PIRSF005572">
    <property type="entry name" value="NifS"/>
    <property type="match status" value="1"/>
</dbReference>
<dbReference type="PANTHER" id="PTHR11601:SF34">
    <property type="entry name" value="CYSTEINE DESULFURASE"/>
    <property type="match status" value="1"/>
</dbReference>
<feature type="domain" description="Aminotransferase class V" evidence="11">
    <location>
        <begin position="32"/>
        <end position="390"/>
    </location>
</feature>
<evidence type="ECO:0000259" key="11">
    <source>
        <dbReference type="Pfam" id="PF00266"/>
    </source>
</evidence>
<dbReference type="InterPro" id="IPR016454">
    <property type="entry name" value="Cysteine_dSase"/>
</dbReference>
<reference evidence="12" key="2">
    <citation type="submission" date="2020-09" db="EMBL/GenBank/DDBJ databases">
        <authorList>
            <person name="Sun Q."/>
            <person name="Kim S."/>
        </authorList>
    </citation>
    <scope>NUCLEOTIDE SEQUENCE</scope>
    <source>
        <strain evidence="12">KCTC 32437</strain>
    </source>
</reference>
<dbReference type="Gene3D" id="1.10.260.50">
    <property type="match status" value="1"/>
</dbReference>
<dbReference type="InterPro" id="IPR000192">
    <property type="entry name" value="Aminotrans_V_dom"/>
</dbReference>
<comment type="catalytic activity">
    <reaction evidence="10">
        <text>(sulfur carrier)-H + L-cysteine = (sulfur carrier)-SH + L-alanine</text>
        <dbReference type="Rhea" id="RHEA:43892"/>
        <dbReference type="Rhea" id="RHEA-COMP:14737"/>
        <dbReference type="Rhea" id="RHEA-COMP:14739"/>
        <dbReference type="ChEBI" id="CHEBI:29917"/>
        <dbReference type="ChEBI" id="CHEBI:35235"/>
        <dbReference type="ChEBI" id="CHEBI:57972"/>
        <dbReference type="ChEBI" id="CHEBI:64428"/>
        <dbReference type="EC" id="2.8.1.7"/>
    </reaction>
</comment>
<gene>
    <name evidence="12" type="ORF">GCM10007989_01330</name>
</gene>
<evidence type="ECO:0000256" key="3">
    <source>
        <dbReference type="ARBA" id="ARBA00006490"/>
    </source>
</evidence>
<evidence type="ECO:0000256" key="6">
    <source>
        <dbReference type="ARBA" id="ARBA00022723"/>
    </source>
</evidence>
<dbReference type="AlphaFoldDB" id="A0A918RTV1"/>
<keyword evidence="9" id="KW-0411">Iron-sulfur</keyword>
<proteinExistence type="inferred from homology"/>
<dbReference type="InterPro" id="IPR015421">
    <property type="entry name" value="PyrdxlP-dep_Trfase_major"/>
</dbReference>
<dbReference type="Gene3D" id="3.40.640.10">
    <property type="entry name" value="Type I PLP-dependent aspartate aminotransferase-like (Major domain)"/>
    <property type="match status" value="1"/>
</dbReference>
<evidence type="ECO:0000256" key="10">
    <source>
        <dbReference type="ARBA" id="ARBA00050776"/>
    </source>
</evidence>
<keyword evidence="5" id="KW-0808">Transferase</keyword>
<comment type="caution">
    <text evidence="12">The sequence shown here is derived from an EMBL/GenBank/DDBJ whole genome shotgun (WGS) entry which is preliminary data.</text>
</comment>